<proteinExistence type="predicted"/>
<evidence type="ECO:0000256" key="1">
    <source>
        <dbReference type="SAM" id="MobiDB-lite"/>
    </source>
</evidence>
<dbReference type="SUPFAM" id="SSF52047">
    <property type="entry name" value="RNI-like"/>
    <property type="match status" value="1"/>
</dbReference>
<evidence type="ECO:0000313" key="4">
    <source>
        <dbReference type="Proteomes" id="UP000613580"/>
    </source>
</evidence>
<dbReference type="Pfam" id="PF12937">
    <property type="entry name" value="F-box-like"/>
    <property type="match status" value="1"/>
</dbReference>
<dbReference type="OrthoDB" id="2999674at2759"/>
<accession>A0A8H6TV24</accession>
<dbReference type="Gene3D" id="3.80.10.10">
    <property type="entry name" value="Ribonuclease Inhibitor"/>
    <property type="match status" value="1"/>
</dbReference>
<keyword evidence="4" id="KW-1185">Reference proteome</keyword>
<protein>
    <submittedName>
        <fullName evidence="3">YDG domain-containing protein</fullName>
    </submittedName>
</protein>
<dbReference type="InterPro" id="IPR032675">
    <property type="entry name" value="LRR_dom_sf"/>
</dbReference>
<feature type="domain" description="F-box" evidence="2">
    <location>
        <begin position="38"/>
        <end position="93"/>
    </location>
</feature>
<reference evidence="3" key="1">
    <citation type="submission" date="2020-05" db="EMBL/GenBank/DDBJ databases">
        <title>Mycena genomes resolve the evolution of fungal bioluminescence.</title>
        <authorList>
            <person name="Tsai I.J."/>
        </authorList>
    </citation>
    <scope>NUCLEOTIDE SEQUENCE</scope>
    <source>
        <strain evidence="3">110903Hualien_Pintung</strain>
    </source>
</reference>
<organism evidence="3 4">
    <name type="scientific">Mycena chlorophos</name>
    <name type="common">Agaric fungus</name>
    <name type="synonym">Agaricus chlorophos</name>
    <dbReference type="NCBI Taxonomy" id="658473"/>
    <lineage>
        <taxon>Eukaryota</taxon>
        <taxon>Fungi</taxon>
        <taxon>Dikarya</taxon>
        <taxon>Basidiomycota</taxon>
        <taxon>Agaricomycotina</taxon>
        <taxon>Agaricomycetes</taxon>
        <taxon>Agaricomycetidae</taxon>
        <taxon>Agaricales</taxon>
        <taxon>Marasmiineae</taxon>
        <taxon>Mycenaceae</taxon>
        <taxon>Mycena</taxon>
    </lineage>
</organism>
<comment type="caution">
    <text evidence="3">The sequence shown here is derived from an EMBL/GenBank/DDBJ whole genome shotgun (WGS) entry which is preliminary data.</text>
</comment>
<dbReference type="AlphaFoldDB" id="A0A8H6TV24"/>
<dbReference type="InterPro" id="IPR001810">
    <property type="entry name" value="F-box_dom"/>
</dbReference>
<feature type="region of interest" description="Disordered" evidence="1">
    <location>
        <begin position="1"/>
        <end position="31"/>
    </location>
</feature>
<name>A0A8H6TV24_MYCCL</name>
<evidence type="ECO:0000259" key="2">
    <source>
        <dbReference type="Pfam" id="PF12937"/>
    </source>
</evidence>
<dbReference type="EMBL" id="JACAZE010000001">
    <property type="protein sequence ID" value="KAF7322270.1"/>
    <property type="molecule type" value="Genomic_DNA"/>
</dbReference>
<evidence type="ECO:0000313" key="3">
    <source>
        <dbReference type="EMBL" id="KAF7322270.1"/>
    </source>
</evidence>
<dbReference type="Proteomes" id="UP000613580">
    <property type="component" value="Unassembled WGS sequence"/>
</dbReference>
<dbReference type="SUPFAM" id="SSF81383">
    <property type="entry name" value="F-box domain"/>
    <property type="match status" value="1"/>
</dbReference>
<dbReference type="Gene3D" id="1.20.1280.50">
    <property type="match status" value="1"/>
</dbReference>
<dbReference type="InterPro" id="IPR036047">
    <property type="entry name" value="F-box-like_dom_sf"/>
</dbReference>
<gene>
    <name evidence="3" type="ORF">HMN09_00004400</name>
</gene>
<sequence length="397" mass="45116">MDSPTRGKNTARRSRSWRTVGSNSRRTRSQAIPKPAYIQNLPNELLTEIFMRFLPQYPAFPPLVGPNSPTCLLGVCRRWRNLALHTATLWRAIKVGAGDSDQEFAVALTWLERSCPALLHLHVMVDKAIPATHPPLQQLFEAVVANRMRWQYLTLVVEEDQAGRFSGPAPNLEYLEIVANGDDWDPAHSFLLVDAVTLRELVLWNVAFNNHSVPWAQLTSLTLLIAEWLDIHSVLSHCTSLIYCKISFWDADPEEFPQLKICLPHLKILVLSLNADDDEEGGMVTQNHFADTLRHFTLPSLQRLEISDSLFGVGVPQLEALIERSQCKLRSLYIASAKHMPRGFFMVQECANSDVLKEIDVACLEIDEDLLHGYYGYWQEDVYWESVPEPEESKESV</sequence>